<evidence type="ECO:0000256" key="1">
    <source>
        <dbReference type="SAM" id="MobiDB-lite"/>
    </source>
</evidence>
<feature type="region of interest" description="Disordered" evidence="1">
    <location>
        <begin position="67"/>
        <end position="106"/>
    </location>
</feature>
<proteinExistence type="predicted"/>
<keyword evidence="2" id="KW-0472">Membrane</keyword>
<dbReference type="RefSeq" id="WP_088998314.1">
    <property type="nucleotide sequence ID" value="NZ_LT607733.1"/>
</dbReference>
<feature type="compositionally biased region" description="Low complexity" evidence="1">
    <location>
        <begin position="89"/>
        <end position="101"/>
    </location>
</feature>
<evidence type="ECO:0000256" key="2">
    <source>
        <dbReference type="SAM" id="Phobius"/>
    </source>
</evidence>
<reference evidence="3 4" key="1">
    <citation type="submission" date="2016-06" db="EMBL/GenBank/DDBJ databases">
        <authorList>
            <person name="Kjaerup R.B."/>
            <person name="Dalgaard T.S."/>
            <person name="Juul-Madsen H.R."/>
        </authorList>
    </citation>
    <scope>NUCLEOTIDE SEQUENCE [LARGE SCALE GENOMIC DNA]</scope>
    <source>
        <strain evidence="3 4">DSM 43913</strain>
    </source>
</reference>
<evidence type="ECO:0000313" key="3">
    <source>
        <dbReference type="EMBL" id="SCG14058.1"/>
    </source>
</evidence>
<name>A0A1C5G2U3_MICEH</name>
<accession>A0A1C5G2U3</accession>
<dbReference type="EMBL" id="LT607733">
    <property type="protein sequence ID" value="SCG14058.1"/>
    <property type="molecule type" value="Genomic_DNA"/>
</dbReference>
<keyword evidence="2" id="KW-0812">Transmembrane</keyword>
<keyword evidence="4" id="KW-1185">Reference proteome</keyword>
<sequence>MPEQDPLRARFAAYRGDLTDRIDGPGPDAARRTLRRRRRATVATGALAVTLVVAPIAAVAALRDAAPPGPPAATPTAGPTWSPSPEPSPDASRSPSAPTAPDGRITGRQLRAVALDLPAWAGRSCADTTRVTLLPAATTEVDRPYLISVTHGDVDADGATETLALLGCRIGEASAKQVVAFDRDAAGRIVTLGRVARTHEKGDGGFEDVRAVAVAGGKVRIQVADIQPCCSIPAYWARQQWRTYGWDGERFTQTAGPTTWGRDSRLTDLAISAGPLVLEPADQLGRRRGTVTVTVTNRGSVDADRVAFHELERVGTPDGGDWDRCESARGRSDWPPCLTDGVPAGERRSWTFRFRVEPEGPGADVSARVVHHSADHRYWPDLAPGDNQIDLRVDG</sequence>
<protein>
    <recommendedName>
        <fullName evidence="5">DUF11 domain-containing protein</fullName>
    </recommendedName>
</protein>
<dbReference type="AlphaFoldDB" id="A0A1C5G2U3"/>
<evidence type="ECO:0008006" key="5">
    <source>
        <dbReference type="Google" id="ProtNLM"/>
    </source>
</evidence>
<gene>
    <name evidence="3" type="ORF">GA0070610_0251</name>
</gene>
<dbReference type="GeneID" id="95800156"/>
<feature type="transmembrane region" description="Helical" evidence="2">
    <location>
        <begin position="40"/>
        <end position="62"/>
    </location>
</feature>
<evidence type="ECO:0000313" key="4">
    <source>
        <dbReference type="Proteomes" id="UP000198251"/>
    </source>
</evidence>
<keyword evidence="2" id="KW-1133">Transmembrane helix</keyword>
<dbReference type="Proteomes" id="UP000198251">
    <property type="component" value="Chromosome I"/>
</dbReference>
<organism evidence="3 4">
    <name type="scientific">Micromonospora echinofusca</name>
    <dbReference type="NCBI Taxonomy" id="47858"/>
    <lineage>
        <taxon>Bacteria</taxon>
        <taxon>Bacillati</taxon>
        <taxon>Actinomycetota</taxon>
        <taxon>Actinomycetes</taxon>
        <taxon>Micromonosporales</taxon>
        <taxon>Micromonosporaceae</taxon>
        <taxon>Micromonospora</taxon>
    </lineage>
</organism>